<comment type="similarity">
    <text evidence="1 4">Belongs to the prolyl-tRNA editing family. YbaK/EbsC subfamily.</text>
</comment>
<evidence type="ECO:0000256" key="4">
    <source>
        <dbReference type="PIRNR" id="PIRNR006181"/>
    </source>
</evidence>
<evidence type="ECO:0000256" key="1">
    <source>
        <dbReference type="ARBA" id="ARBA00009798"/>
    </source>
</evidence>
<reference evidence="6 7" key="1">
    <citation type="submission" date="2023-07" db="EMBL/GenBank/DDBJ databases">
        <title>Genomic Encyclopedia of Type Strains, Phase IV (KMG-IV): sequencing the most valuable type-strain genomes for metagenomic binning, comparative biology and taxonomic classification.</title>
        <authorList>
            <person name="Goeker M."/>
        </authorList>
    </citation>
    <scope>NUCLEOTIDE SEQUENCE [LARGE SCALE GENOMIC DNA]</scope>
    <source>
        <strain evidence="6 7">DSM 17740</strain>
    </source>
</reference>
<dbReference type="InterPro" id="IPR004369">
    <property type="entry name" value="Prolyl-tRNA_editing_YbaK/EbsC"/>
</dbReference>
<keyword evidence="6" id="KW-0378">Hydrolase</keyword>
<organism evidence="6 7">
    <name type="scientific">Caldalkalibacillus uzonensis</name>
    <dbReference type="NCBI Taxonomy" id="353224"/>
    <lineage>
        <taxon>Bacteria</taxon>
        <taxon>Bacillati</taxon>
        <taxon>Bacillota</taxon>
        <taxon>Bacilli</taxon>
        <taxon>Bacillales</taxon>
        <taxon>Bacillaceae</taxon>
        <taxon>Caldalkalibacillus</taxon>
    </lineage>
</organism>
<dbReference type="NCBIfam" id="TIGR00011">
    <property type="entry name" value="YbaK_EbsC"/>
    <property type="match status" value="1"/>
</dbReference>
<dbReference type="InterPro" id="IPR036754">
    <property type="entry name" value="YbaK/aa-tRNA-synt-asso_dom_sf"/>
</dbReference>
<dbReference type="Pfam" id="PF04073">
    <property type="entry name" value="tRNA_edit"/>
    <property type="match status" value="1"/>
</dbReference>
<proteinExistence type="inferred from homology"/>
<dbReference type="CDD" id="cd00002">
    <property type="entry name" value="YbaK_deacylase"/>
    <property type="match status" value="1"/>
</dbReference>
<dbReference type="PANTHER" id="PTHR30411">
    <property type="entry name" value="CYTOPLASMIC PROTEIN"/>
    <property type="match status" value="1"/>
</dbReference>
<dbReference type="EC" id="4.2.-.-" evidence="4"/>
<evidence type="ECO:0000313" key="7">
    <source>
        <dbReference type="Proteomes" id="UP001232445"/>
    </source>
</evidence>
<name>A0ABU0CVI1_9BACI</name>
<keyword evidence="3 4" id="KW-0456">Lyase</keyword>
<keyword evidence="7" id="KW-1185">Reference proteome</keyword>
<accession>A0ABU0CVI1</accession>
<evidence type="ECO:0000313" key="6">
    <source>
        <dbReference type="EMBL" id="MDQ0339047.1"/>
    </source>
</evidence>
<dbReference type="InterPro" id="IPR007214">
    <property type="entry name" value="YbaK/aa-tRNA-synth-assoc-dom"/>
</dbReference>
<keyword evidence="2 4" id="KW-0648">Protein biosynthesis</keyword>
<dbReference type="EMBL" id="JAUSUQ010000006">
    <property type="protein sequence ID" value="MDQ0339047.1"/>
    <property type="molecule type" value="Genomic_DNA"/>
</dbReference>
<feature type="domain" description="YbaK/aminoacyl-tRNA synthetase-associated" evidence="5">
    <location>
        <begin position="31"/>
        <end position="145"/>
    </location>
</feature>
<comment type="caution">
    <text evidence="6">The sequence shown here is derived from an EMBL/GenBank/DDBJ whole genome shotgun (WGS) entry which is preliminary data.</text>
</comment>
<dbReference type="GO" id="GO:0016787">
    <property type="term" value="F:hydrolase activity"/>
    <property type="evidence" value="ECO:0007669"/>
    <property type="project" value="UniProtKB-KW"/>
</dbReference>
<evidence type="ECO:0000256" key="3">
    <source>
        <dbReference type="ARBA" id="ARBA00023239"/>
    </source>
</evidence>
<dbReference type="Gene3D" id="3.90.960.10">
    <property type="entry name" value="YbaK/aminoacyl-tRNA synthetase-associated domain"/>
    <property type="match status" value="1"/>
</dbReference>
<protein>
    <recommendedName>
        <fullName evidence="4">Cys-tRNA(Pro)/Cys-tRNA(Cys) deacylase</fullName>
        <ecNumber evidence="4">4.2.-.-</ecNumber>
    </recommendedName>
</protein>
<dbReference type="PANTHER" id="PTHR30411:SF0">
    <property type="entry name" value="CYS-TRNA(PRO)_CYS-TRNA(CYS) DEACYLASE YBAK"/>
    <property type="match status" value="1"/>
</dbReference>
<sequence length="162" mass="17930">MMKTNAMRLLEQHQVEYQILTFTYDETDLEATQAAKEVGLPPSQVFKTLVLNGDKTGIVLASLPADCDLNLKALARASGNKKVELLPVKEIPKVTGYVRGGVSPVGMKKNYPFYIDHRVTKEEKVAVSGGKRGVLMMLRSRDLIKITNAVLADLCHTDRTRS</sequence>
<dbReference type="PIRSF" id="PIRSF006181">
    <property type="entry name" value="EbsC_YbaK"/>
    <property type="match status" value="1"/>
</dbReference>
<evidence type="ECO:0000259" key="5">
    <source>
        <dbReference type="Pfam" id="PF04073"/>
    </source>
</evidence>
<dbReference type="Proteomes" id="UP001232445">
    <property type="component" value="Unassembled WGS sequence"/>
</dbReference>
<dbReference type="SUPFAM" id="SSF55826">
    <property type="entry name" value="YbaK/ProRS associated domain"/>
    <property type="match status" value="1"/>
</dbReference>
<evidence type="ECO:0000256" key="2">
    <source>
        <dbReference type="ARBA" id="ARBA00022917"/>
    </source>
</evidence>
<gene>
    <name evidence="6" type="ORF">J2S00_001833</name>
</gene>